<evidence type="ECO:0000256" key="3">
    <source>
        <dbReference type="ARBA" id="ARBA00005590"/>
    </source>
</evidence>
<dbReference type="GO" id="GO:0006865">
    <property type="term" value="P:amino acid transport"/>
    <property type="evidence" value="ECO:0007669"/>
    <property type="project" value="UniProtKB-KW"/>
</dbReference>
<organism evidence="15 16">
    <name type="scientific">Canavalia gladiata</name>
    <name type="common">Sword bean</name>
    <name type="synonym">Dolichos gladiatus</name>
    <dbReference type="NCBI Taxonomy" id="3824"/>
    <lineage>
        <taxon>Eukaryota</taxon>
        <taxon>Viridiplantae</taxon>
        <taxon>Streptophyta</taxon>
        <taxon>Embryophyta</taxon>
        <taxon>Tracheophyta</taxon>
        <taxon>Spermatophyta</taxon>
        <taxon>Magnoliopsida</taxon>
        <taxon>eudicotyledons</taxon>
        <taxon>Gunneridae</taxon>
        <taxon>Pentapetalae</taxon>
        <taxon>rosids</taxon>
        <taxon>fabids</taxon>
        <taxon>Fabales</taxon>
        <taxon>Fabaceae</taxon>
        <taxon>Papilionoideae</taxon>
        <taxon>50 kb inversion clade</taxon>
        <taxon>NPAAA clade</taxon>
        <taxon>indigoferoid/millettioid clade</taxon>
        <taxon>Phaseoleae</taxon>
        <taxon>Canavalia</taxon>
    </lineage>
</organism>
<evidence type="ECO:0000256" key="8">
    <source>
        <dbReference type="ARBA" id="ARBA00022970"/>
    </source>
</evidence>
<keyword evidence="4" id="KW-0813">Transport</keyword>
<dbReference type="Pfam" id="PF01490">
    <property type="entry name" value="Aa_trans"/>
    <property type="match status" value="1"/>
</dbReference>
<accession>A0AAN9Q3G5</accession>
<dbReference type="GO" id="GO:0005886">
    <property type="term" value="C:plasma membrane"/>
    <property type="evidence" value="ECO:0007669"/>
    <property type="project" value="UniProtKB-SubCell"/>
</dbReference>
<evidence type="ECO:0000256" key="9">
    <source>
        <dbReference type="ARBA" id="ARBA00022989"/>
    </source>
</evidence>
<evidence type="ECO:0000256" key="2">
    <source>
        <dbReference type="ARBA" id="ARBA00004236"/>
    </source>
</evidence>
<dbReference type="AlphaFoldDB" id="A0AAN9Q3G5"/>
<proteinExistence type="inferred from homology"/>
<keyword evidence="10 13" id="KW-0472">Membrane</keyword>
<evidence type="ECO:0000259" key="14">
    <source>
        <dbReference type="Pfam" id="PF01490"/>
    </source>
</evidence>
<dbReference type="GO" id="GO:0012505">
    <property type="term" value="C:endomembrane system"/>
    <property type="evidence" value="ECO:0007669"/>
    <property type="project" value="UniProtKB-SubCell"/>
</dbReference>
<comment type="caution">
    <text evidence="15">The sequence shown here is derived from an EMBL/GenBank/DDBJ whole genome shotgun (WGS) entry which is preliminary data.</text>
</comment>
<name>A0AAN9Q3G5_CANGL</name>
<evidence type="ECO:0000256" key="12">
    <source>
        <dbReference type="ARBA" id="ARBA00045588"/>
    </source>
</evidence>
<evidence type="ECO:0000313" key="16">
    <source>
        <dbReference type="Proteomes" id="UP001367508"/>
    </source>
</evidence>
<gene>
    <name evidence="15" type="ORF">VNO77_30248</name>
</gene>
<evidence type="ECO:0000256" key="5">
    <source>
        <dbReference type="ARBA" id="ARBA00022475"/>
    </source>
</evidence>
<dbReference type="InterPro" id="IPR013057">
    <property type="entry name" value="AA_transpt_TM"/>
</dbReference>
<feature type="transmembrane region" description="Helical" evidence="13">
    <location>
        <begin position="183"/>
        <end position="202"/>
    </location>
</feature>
<evidence type="ECO:0000256" key="11">
    <source>
        <dbReference type="ARBA" id="ARBA00023294"/>
    </source>
</evidence>
<keyword evidence="16" id="KW-1185">Reference proteome</keyword>
<keyword evidence="7" id="KW-0769">Symport</keyword>
<reference evidence="15 16" key="1">
    <citation type="submission" date="2024-01" db="EMBL/GenBank/DDBJ databases">
        <title>The genomes of 5 underutilized Papilionoideae crops provide insights into root nodulation and disease resistanc.</title>
        <authorList>
            <person name="Jiang F."/>
        </authorList>
    </citation>
    <scope>NUCLEOTIDE SEQUENCE [LARGE SCALE GENOMIC DNA]</scope>
    <source>
        <strain evidence="15">LVBAO_FW01</strain>
        <tissue evidence="15">Leaves</tissue>
    </source>
</reference>
<protein>
    <recommendedName>
        <fullName evidence="14">Amino acid transporter transmembrane domain-containing protein</fullName>
    </recommendedName>
</protein>
<comment type="similarity">
    <text evidence="3">Belongs to the amino acid/polyamine transporter 2 family. Amino acid/auxin permease (AAAP) (TC 2.A.18.1) subfamily.</text>
</comment>
<dbReference type="GO" id="GO:0009734">
    <property type="term" value="P:auxin-activated signaling pathway"/>
    <property type="evidence" value="ECO:0007669"/>
    <property type="project" value="UniProtKB-KW"/>
</dbReference>
<dbReference type="PANTHER" id="PTHR48017">
    <property type="entry name" value="OS05G0424000 PROTEIN-RELATED"/>
    <property type="match status" value="1"/>
</dbReference>
<sequence length="204" mass="22998">MQLTGLIYLASDDNLINLISLRAFHHCILPHEDYGVTTENLPNVLELVRSHGVRVHHKDLGLLLKELAQLRIWFEVLEGLLGPYWKAIGLAFNCTFLLFGSVIQLIACASNIYYLNDRLDKRTWTYIFGACCATTVFIPSFHNYRIWSFLGLGMTTYTAWYLTIAALVHGQVENVTHTGPNKLVLYFTGATSILYTFGGHAVTV</sequence>
<comment type="function">
    <text evidence="12">Carrier protein involved in proton-driven auxin influx. Mediates the formation of auxin gradient from developing leaves (site of auxin biosynthesis) to tips by contributing to the loading of auxin in vascular tissues and facilitating acropetal (base to tip) auxin transport within inner tissues of the root apex, and basipetal (tip to base) auxin transport within outer tissues of the root apex. May be involved in lateral roots and nodules formation.</text>
</comment>
<feature type="domain" description="Amino acid transporter transmembrane" evidence="14">
    <location>
        <begin position="75"/>
        <end position="203"/>
    </location>
</feature>
<dbReference type="Proteomes" id="UP001367508">
    <property type="component" value="Unassembled WGS sequence"/>
</dbReference>
<evidence type="ECO:0000256" key="1">
    <source>
        <dbReference type="ARBA" id="ARBA00004127"/>
    </source>
</evidence>
<feature type="transmembrane region" description="Helical" evidence="13">
    <location>
        <begin position="147"/>
        <end position="171"/>
    </location>
</feature>
<evidence type="ECO:0000256" key="10">
    <source>
        <dbReference type="ARBA" id="ARBA00023136"/>
    </source>
</evidence>
<evidence type="ECO:0000256" key="6">
    <source>
        <dbReference type="ARBA" id="ARBA00022692"/>
    </source>
</evidence>
<feature type="transmembrane region" description="Helical" evidence="13">
    <location>
        <begin position="87"/>
        <end position="112"/>
    </location>
</feature>
<keyword evidence="11" id="KW-0927">Auxin signaling pathway</keyword>
<feature type="transmembrane region" description="Helical" evidence="13">
    <location>
        <begin position="124"/>
        <end position="141"/>
    </location>
</feature>
<evidence type="ECO:0000256" key="13">
    <source>
        <dbReference type="SAM" id="Phobius"/>
    </source>
</evidence>
<keyword evidence="9 13" id="KW-1133">Transmembrane helix</keyword>
<evidence type="ECO:0000256" key="4">
    <source>
        <dbReference type="ARBA" id="ARBA00022448"/>
    </source>
</evidence>
<dbReference type="GO" id="GO:0015293">
    <property type="term" value="F:symporter activity"/>
    <property type="evidence" value="ECO:0007669"/>
    <property type="project" value="UniProtKB-KW"/>
</dbReference>
<keyword evidence="6 13" id="KW-0812">Transmembrane</keyword>
<evidence type="ECO:0000256" key="7">
    <source>
        <dbReference type="ARBA" id="ARBA00022847"/>
    </source>
</evidence>
<keyword evidence="5" id="KW-1003">Cell membrane</keyword>
<comment type="subcellular location">
    <subcellularLocation>
        <location evidence="2">Cell membrane</location>
    </subcellularLocation>
    <subcellularLocation>
        <location evidence="1">Endomembrane system</location>
        <topology evidence="1">Multi-pass membrane protein</topology>
    </subcellularLocation>
</comment>
<dbReference type="EMBL" id="JAYMYQ010000007">
    <property type="protein sequence ID" value="KAK7320612.1"/>
    <property type="molecule type" value="Genomic_DNA"/>
</dbReference>
<keyword evidence="8" id="KW-0029">Amino-acid transport</keyword>
<evidence type="ECO:0000313" key="15">
    <source>
        <dbReference type="EMBL" id="KAK7320612.1"/>
    </source>
</evidence>